<protein>
    <submittedName>
        <fullName evidence="1">Uncharacterized protein</fullName>
    </submittedName>
</protein>
<dbReference type="Proteomes" id="UP000824081">
    <property type="component" value="Unassembled WGS sequence"/>
</dbReference>
<comment type="caution">
    <text evidence="1">The sequence shown here is derived from an EMBL/GenBank/DDBJ whole genome shotgun (WGS) entry which is preliminary data.</text>
</comment>
<gene>
    <name evidence="1" type="ORF">IAC57_00935</name>
</gene>
<dbReference type="AlphaFoldDB" id="A0A9D1SGE4"/>
<reference evidence="1" key="2">
    <citation type="journal article" date="2021" name="PeerJ">
        <title>Extensive microbial diversity within the chicken gut microbiome revealed by metagenomics and culture.</title>
        <authorList>
            <person name="Gilroy R."/>
            <person name="Ravi A."/>
            <person name="Getino M."/>
            <person name="Pursley I."/>
            <person name="Horton D.L."/>
            <person name="Alikhan N.F."/>
            <person name="Baker D."/>
            <person name="Gharbi K."/>
            <person name="Hall N."/>
            <person name="Watson M."/>
            <person name="Adriaenssens E.M."/>
            <person name="Foster-Nyarko E."/>
            <person name="Jarju S."/>
            <person name="Secka A."/>
            <person name="Antonio M."/>
            <person name="Oren A."/>
            <person name="Chaudhuri R.R."/>
            <person name="La Ragione R."/>
            <person name="Hildebrand F."/>
            <person name="Pallen M.J."/>
        </authorList>
    </citation>
    <scope>NUCLEOTIDE SEQUENCE</scope>
    <source>
        <strain evidence="1">11687</strain>
    </source>
</reference>
<sequence>MEEIRKAVGIALQIQREAKEVSDCLSGEYASSDGWRDDVAESFFRYTSPVARKADELVYCVTEAERACSHAAMYDAEREGRELNGLQREVAAL</sequence>
<proteinExistence type="predicted"/>
<evidence type="ECO:0000313" key="1">
    <source>
        <dbReference type="EMBL" id="HIU58643.1"/>
    </source>
</evidence>
<evidence type="ECO:0000313" key="2">
    <source>
        <dbReference type="Proteomes" id="UP000824081"/>
    </source>
</evidence>
<accession>A0A9D1SGE4</accession>
<name>A0A9D1SGE4_9FIRM</name>
<dbReference type="EMBL" id="DVMZ01000026">
    <property type="protein sequence ID" value="HIU58643.1"/>
    <property type="molecule type" value="Genomic_DNA"/>
</dbReference>
<reference evidence="1" key="1">
    <citation type="submission" date="2020-10" db="EMBL/GenBank/DDBJ databases">
        <authorList>
            <person name="Gilroy R."/>
        </authorList>
    </citation>
    <scope>NUCLEOTIDE SEQUENCE</scope>
    <source>
        <strain evidence="1">11687</strain>
    </source>
</reference>
<organism evidence="1 2">
    <name type="scientific">Candidatus Scatosoma pullistercoris</name>
    <dbReference type="NCBI Taxonomy" id="2840934"/>
    <lineage>
        <taxon>Bacteria</taxon>
        <taxon>Bacillati</taxon>
        <taxon>Bacillota</taxon>
        <taxon>Clostridia</taxon>
        <taxon>Candidatus Scatosoma</taxon>
    </lineage>
</organism>